<dbReference type="SMART" id="SM00398">
    <property type="entry name" value="HMG"/>
    <property type="match status" value="1"/>
</dbReference>
<dbReference type="Pfam" id="PF00505">
    <property type="entry name" value="HMG_box"/>
    <property type="match status" value="1"/>
</dbReference>
<dbReference type="FunFam" id="3.30.565.10:FF:000017">
    <property type="entry name" value="PMS1 homolog 1, mismatch repair system component"/>
    <property type="match status" value="1"/>
</dbReference>
<name>A0A0C9QDL3_9HYME</name>
<feature type="region of interest" description="Disordered" evidence="4">
    <location>
        <begin position="542"/>
        <end position="569"/>
    </location>
</feature>
<dbReference type="OrthoDB" id="10254304at2759"/>
<evidence type="ECO:0000313" key="8">
    <source>
        <dbReference type="RefSeq" id="XP_011308190.1"/>
    </source>
</evidence>
<dbReference type="Gene3D" id="3.30.565.10">
    <property type="entry name" value="Histidine kinase-like ATPase, C-terminal domain"/>
    <property type="match status" value="1"/>
</dbReference>
<evidence type="ECO:0000256" key="3">
    <source>
        <dbReference type="PROSITE-ProRule" id="PRU00267"/>
    </source>
</evidence>
<dbReference type="SMART" id="SM01340">
    <property type="entry name" value="DNA_mis_repair"/>
    <property type="match status" value="1"/>
</dbReference>
<evidence type="ECO:0000259" key="5">
    <source>
        <dbReference type="PROSITE" id="PS50118"/>
    </source>
</evidence>
<accession>A0A9R1TFI2</accession>
<keyword evidence="3" id="KW-0539">Nucleus</keyword>
<keyword evidence="3" id="KW-0238">DNA-binding</keyword>
<dbReference type="GO" id="GO:0006298">
    <property type="term" value="P:mismatch repair"/>
    <property type="evidence" value="ECO:0007669"/>
    <property type="project" value="InterPro"/>
</dbReference>
<protein>
    <submittedName>
        <fullName evidence="8">PMS1 protein homolog 1</fullName>
    </submittedName>
    <submittedName>
        <fullName evidence="6">PMS1_1 protein</fullName>
    </submittedName>
</protein>
<sequence length="694" mass="77952">MGISALDKGTIKQITTTQVITSVLSVVKELVENALDGGANHVEVYLEDKGLGFIEVKDNGGGICKTDSVSMALPSHTSKISNMSDLETLETYGFRGEALNAICKVSDVKIITRTHEDDHARSYILSHDGNIEKAEFCNRAIGTTVQVRSLFRNFPVRRQMISNKRQATETVKSIENLLQDFGLCLPTLRINYRVDDITVFSKVPAETDDQNLSSVFGRNFAAQYQRLNFNELDSTGVLTVPKKDLADLSSISQIIYSHIFVNGRPVTLKEFEKAIMKVISVHFESKISTRKKPAFFLNLIVSPSSVDVNLEPNKTSVLLVNHSKILSTTTKLLSNYYEIPLEPEEASLDPSPALDDSQASEADVHSPTPKKPRVEKREKSPGLRNTENKENETRNTELPGALLQGEPRSQLPEVDLGEDFNTQDIEALPTLDEDQLKALEKVFTSPEVGQITASQWSKGQIPFALPGKTDVSIVNICQSPQTSRNSSSNPEANKNGFLKFSKEMRPKLIRENRDMNLVQIAKLLTEEWKSLGPEGRERYRELGMQDESLSRTRQSPSGQRPQKAKESLADKKRLLKLLENMKEAPKGKPNVLGRTVIPWGINMQTMLQAFRGRRAGGSNLVVGALEDDVWIVRTNSQLWCLHVEKLFQGLQVEEQESQKTPEFIEQCLQRWLREKDSMDLMHPIFEFSELKDRN</sequence>
<feature type="region of interest" description="Disordered" evidence="4">
    <location>
        <begin position="345"/>
        <end position="407"/>
    </location>
</feature>
<reference evidence="6" key="1">
    <citation type="submission" date="2015-01" db="EMBL/GenBank/DDBJ databases">
        <title>Transcriptome Assembly of Fopius arisanus.</title>
        <authorList>
            <person name="Geib S."/>
        </authorList>
    </citation>
    <scope>NUCLEOTIDE SEQUENCE</scope>
</reference>
<dbReference type="InterPro" id="IPR014721">
    <property type="entry name" value="Ribsml_uS5_D2-typ_fold_subgr"/>
</dbReference>
<dbReference type="GO" id="GO:0032389">
    <property type="term" value="C:MutLalpha complex"/>
    <property type="evidence" value="ECO:0007669"/>
    <property type="project" value="TreeGrafter"/>
</dbReference>
<dbReference type="PROSITE" id="PS00058">
    <property type="entry name" value="DNA_MISMATCH_REPAIR_1"/>
    <property type="match status" value="1"/>
</dbReference>
<dbReference type="InterPro" id="IPR009071">
    <property type="entry name" value="HMG_box_dom"/>
</dbReference>
<feature type="domain" description="HMG box" evidence="5">
    <location>
        <begin position="490"/>
        <end position="547"/>
    </location>
</feature>
<evidence type="ECO:0000256" key="2">
    <source>
        <dbReference type="ARBA" id="ARBA00022763"/>
    </source>
</evidence>
<dbReference type="AlphaFoldDB" id="A0A0C9QDL3"/>
<gene>
    <name evidence="6" type="primary">PMS1_1</name>
    <name evidence="8" type="synonym">LOC105269549</name>
    <name evidence="6" type="ORF">g.24138</name>
</gene>
<feature type="compositionally biased region" description="Polar residues" evidence="4">
    <location>
        <begin position="551"/>
        <end position="560"/>
    </location>
</feature>
<organism evidence="6">
    <name type="scientific">Fopius arisanus</name>
    <dbReference type="NCBI Taxonomy" id="64838"/>
    <lineage>
        <taxon>Eukaryota</taxon>
        <taxon>Metazoa</taxon>
        <taxon>Ecdysozoa</taxon>
        <taxon>Arthropoda</taxon>
        <taxon>Hexapoda</taxon>
        <taxon>Insecta</taxon>
        <taxon>Pterygota</taxon>
        <taxon>Neoptera</taxon>
        <taxon>Endopterygota</taxon>
        <taxon>Hymenoptera</taxon>
        <taxon>Apocrita</taxon>
        <taxon>Ichneumonoidea</taxon>
        <taxon>Braconidae</taxon>
        <taxon>Opiinae</taxon>
        <taxon>Fopius</taxon>
    </lineage>
</organism>
<dbReference type="InterPro" id="IPR014762">
    <property type="entry name" value="DNA_mismatch_repair_CS"/>
</dbReference>
<dbReference type="CDD" id="cd00782">
    <property type="entry name" value="MutL_Trans"/>
    <property type="match status" value="1"/>
</dbReference>
<dbReference type="InterPro" id="IPR036890">
    <property type="entry name" value="HATPase_C_sf"/>
</dbReference>
<dbReference type="Gene3D" id="3.30.230.10">
    <property type="match status" value="1"/>
</dbReference>
<dbReference type="PROSITE" id="PS50118">
    <property type="entry name" value="HMG_BOX_2"/>
    <property type="match status" value="1"/>
</dbReference>
<comment type="similarity">
    <text evidence="1">Belongs to the DNA mismatch repair MutL/HexB family.</text>
</comment>
<dbReference type="SUPFAM" id="SSF54211">
    <property type="entry name" value="Ribosomal protein S5 domain 2-like"/>
    <property type="match status" value="1"/>
</dbReference>
<accession>A0A0C9QDL3</accession>
<dbReference type="GO" id="GO:0030983">
    <property type="term" value="F:mismatched DNA binding"/>
    <property type="evidence" value="ECO:0007669"/>
    <property type="project" value="InterPro"/>
</dbReference>
<dbReference type="PANTHER" id="PTHR10073">
    <property type="entry name" value="DNA MISMATCH REPAIR PROTEIN MLH, PMS, MUTL"/>
    <property type="match status" value="1"/>
</dbReference>
<dbReference type="Proteomes" id="UP000694866">
    <property type="component" value="Unplaced"/>
</dbReference>
<dbReference type="Pfam" id="PF13589">
    <property type="entry name" value="HATPase_c_3"/>
    <property type="match status" value="1"/>
</dbReference>
<feature type="compositionally biased region" description="Basic and acidic residues" evidence="4">
    <location>
        <begin position="375"/>
        <end position="395"/>
    </location>
</feature>
<dbReference type="PANTHER" id="PTHR10073:SF54">
    <property type="entry name" value="PMS1 PROTEIN HOMOLOG 1"/>
    <property type="match status" value="1"/>
</dbReference>
<dbReference type="GO" id="GO:0016887">
    <property type="term" value="F:ATP hydrolysis activity"/>
    <property type="evidence" value="ECO:0007669"/>
    <property type="project" value="InterPro"/>
</dbReference>
<reference evidence="8" key="2">
    <citation type="submission" date="2025-04" db="UniProtKB">
        <authorList>
            <consortium name="RefSeq"/>
        </authorList>
    </citation>
    <scope>IDENTIFICATION</scope>
    <source>
        <strain evidence="8">USDA-PBARC FA_bdor</strain>
        <tissue evidence="8">Whole organism</tissue>
    </source>
</reference>
<dbReference type="InterPro" id="IPR013507">
    <property type="entry name" value="DNA_mismatch_S5_2-like"/>
</dbReference>
<evidence type="ECO:0000256" key="1">
    <source>
        <dbReference type="ARBA" id="ARBA00006082"/>
    </source>
</evidence>
<dbReference type="GO" id="GO:0005524">
    <property type="term" value="F:ATP binding"/>
    <property type="evidence" value="ECO:0007669"/>
    <property type="project" value="InterPro"/>
</dbReference>
<keyword evidence="2" id="KW-0227">DNA damage</keyword>
<dbReference type="Gene3D" id="1.10.30.10">
    <property type="entry name" value="High mobility group box domain"/>
    <property type="match status" value="1"/>
</dbReference>
<proteinExistence type="inferred from homology"/>
<dbReference type="RefSeq" id="XP_011308190.1">
    <property type="nucleotide sequence ID" value="XM_011309888.1"/>
</dbReference>
<dbReference type="GeneID" id="105269549"/>
<dbReference type="Pfam" id="PF01119">
    <property type="entry name" value="DNA_mis_repair"/>
    <property type="match status" value="1"/>
</dbReference>
<evidence type="ECO:0000313" key="6">
    <source>
        <dbReference type="EMBL" id="JAG82295.1"/>
    </source>
</evidence>
<dbReference type="NCBIfam" id="TIGR00585">
    <property type="entry name" value="mutl"/>
    <property type="match status" value="1"/>
</dbReference>
<dbReference type="InterPro" id="IPR020568">
    <property type="entry name" value="Ribosomal_Su5_D2-typ_SF"/>
</dbReference>
<dbReference type="InterPro" id="IPR002099">
    <property type="entry name" value="MutL/Mlh/PMS"/>
</dbReference>
<dbReference type="SUPFAM" id="SSF47095">
    <property type="entry name" value="HMG-box"/>
    <property type="match status" value="1"/>
</dbReference>
<dbReference type="InterPro" id="IPR036910">
    <property type="entry name" value="HMG_box_dom_sf"/>
</dbReference>
<dbReference type="CDD" id="cd16926">
    <property type="entry name" value="HATPase_MutL-MLH-PMS-like"/>
    <property type="match status" value="1"/>
</dbReference>
<evidence type="ECO:0000313" key="7">
    <source>
        <dbReference type="Proteomes" id="UP000694866"/>
    </source>
</evidence>
<dbReference type="SUPFAM" id="SSF55874">
    <property type="entry name" value="ATPase domain of HSP90 chaperone/DNA topoisomerase II/histidine kinase"/>
    <property type="match status" value="1"/>
</dbReference>
<feature type="DNA-binding region" description="HMG box" evidence="3">
    <location>
        <begin position="490"/>
        <end position="547"/>
    </location>
</feature>
<dbReference type="CDD" id="cd00084">
    <property type="entry name" value="HMG-box_SF"/>
    <property type="match status" value="1"/>
</dbReference>
<dbReference type="KEGG" id="fas:105269549"/>
<keyword evidence="7" id="KW-1185">Reference proteome</keyword>
<dbReference type="GO" id="GO:0140664">
    <property type="term" value="F:ATP-dependent DNA damage sensor activity"/>
    <property type="evidence" value="ECO:0007669"/>
    <property type="project" value="InterPro"/>
</dbReference>
<dbReference type="EMBL" id="GBYB01012528">
    <property type="protein sequence ID" value="JAG82295.1"/>
    <property type="molecule type" value="Transcribed_RNA"/>
</dbReference>
<evidence type="ECO:0000256" key="4">
    <source>
        <dbReference type="SAM" id="MobiDB-lite"/>
    </source>
</evidence>
<dbReference type="InterPro" id="IPR038973">
    <property type="entry name" value="MutL/Mlh/Pms-like"/>
</dbReference>